<name>A0A3N6PPT6_9CYAN</name>
<evidence type="ECO:0000256" key="3">
    <source>
        <dbReference type="ARBA" id="ARBA00023082"/>
    </source>
</evidence>
<dbReference type="InterPro" id="IPR013324">
    <property type="entry name" value="RNA_pol_sigma_r3/r4-like"/>
</dbReference>
<dbReference type="GO" id="GO:0003677">
    <property type="term" value="F:DNA binding"/>
    <property type="evidence" value="ECO:0007669"/>
    <property type="project" value="UniProtKB-KW"/>
</dbReference>
<dbReference type="SUPFAM" id="SSF88946">
    <property type="entry name" value="Sigma2 domain of RNA polymerase sigma factors"/>
    <property type="match status" value="1"/>
</dbReference>
<evidence type="ECO:0000256" key="5">
    <source>
        <dbReference type="ARBA" id="ARBA00023163"/>
    </source>
</evidence>
<reference evidence="7 8" key="1">
    <citation type="journal article" date="2018" name="ACS Chem. Biol.">
        <title>Ketoreductase domain dysfunction expands chemodiversity: malyngamide biosynthesis in the cyanobacterium Okeania hirsuta.</title>
        <authorList>
            <person name="Moss N.A."/>
            <person name="Leao T."/>
            <person name="Rankin M."/>
            <person name="McCullough T.M."/>
            <person name="Qu P."/>
            <person name="Korobeynikov A."/>
            <person name="Smith J.L."/>
            <person name="Gerwick L."/>
            <person name="Gerwick W.H."/>
        </authorList>
    </citation>
    <scope>NUCLEOTIDE SEQUENCE [LARGE SCALE GENOMIC DNA]</scope>
    <source>
        <strain evidence="7 8">PAB10Feb10-1</strain>
    </source>
</reference>
<dbReference type="Gene3D" id="1.10.1740.10">
    <property type="match status" value="1"/>
</dbReference>
<proteinExistence type="inferred from homology"/>
<dbReference type="InterPro" id="IPR013249">
    <property type="entry name" value="RNA_pol_sigma70_r4_t2"/>
</dbReference>
<keyword evidence="2" id="KW-0805">Transcription regulation</keyword>
<keyword evidence="8" id="KW-1185">Reference proteome</keyword>
<evidence type="ECO:0000313" key="8">
    <source>
        <dbReference type="Proteomes" id="UP000269154"/>
    </source>
</evidence>
<dbReference type="GO" id="GO:0006352">
    <property type="term" value="P:DNA-templated transcription initiation"/>
    <property type="evidence" value="ECO:0007669"/>
    <property type="project" value="InterPro"/>
</dbReference>
<dbReference type="AlphaFoldDB" id="A0A3N6PPT6"/>
<organism evidence="7 8">
    <name type="scientific">Okeania hirsuta</name>
    <dbReference type="NCBI Taxonomy" id="1458930"/>
    <lineage>
        <taxon>Bacteria</taxon>
        <taxon>Bacillati</taxon>
        <taxon>Cyanobacteriota</taxon>
        <taxon>Cyanophyceae</taxon>
        <taxon>Oscillatoriophycideae</taxon>
        <taxon>Oscillatoriales</taxon>
        <taxon>Microcoleaceae</taxon>
        <taxon>Okeania</taxon>
    </lineage>
</organism>
<dbReference type="SUPFAM" id="SSF88659">
    <property type="entry name" value="Sigma3 and sigma4 domains of RNA polymerase sigma factors"/>
    <property type="match status" value="1"/>
</dbReference>
<keyword evidence="5" id="KW-0804">Transcription</keyword>
<dbReference type="InterPro" id="IPR036388">
    <property type="entry name" value="WH-like_DNA-bd_sf"/>
</dbReference>
<evidence type="ECO:0000256" key="2">
    <source>
        <dbReference type="ARBA" id="ARBA00023015"/>
    </source>
</evidence>
<dbReference type="GO" id="GO:0016987">
    <property type="term" value="F:sigma factor activity"/>
    <property type="evidence" value="ECO:0007669"/>
    <property type="project" value="UniProtKB-KW"/>
</dbReference>
<accession>A0A3N6PPT6</accession>
<dbReference type="InterPro" id="IPR039425">
    <property type="entry name" value="RNA_pol_sigma-70-like"/>
</dbReference>
<keyword evidence="4" id="KW-0238">DNA-binding</keyword>
<dbReference type="InterPro" id="IPR014284">
    <property type="entry name" value="RNA_pol_sigma-70_dom"/>
</dbReference>
<keyword evidence="3" id="KW-0731">Sigma factor</keyword>
<comment type="caution">
    <text evidence="7">The sequence shown here is derived from an EMBL/GenBank/DDBJ whole genome shotgun (WGS) entry which is preliminary data.</text>
</comment>
<evidence type="ECO:0000313" key="7">
    <source>
        <dbReference type="EMBL" id="RQH34822.1"/>
    </source>
</evidence>
<dbReference type="CDD" id="cd06171">
    <property type="entry name" value="Sigma70_r4"/>
    <property type="match status" value="1"/>
</dbReference>
<dbReference type="OrthoDB" id="7193272at2"/>
<dbReference type="NCBIfam" id="TIGR02937">
    <property type="entry name" value="sigma70-ECF"/>
    <property type="match status" value="1"/>
</dbReference>
<dbReference type="InterPro" id="IPR013325">
    <property type="entry name" value="RNA_pol_sigma_r2"/>
</dbReference>
<dbReference type="Pfam" id="PF08281">
    <property type="entry name" value="Sigma70_r4_2"/>
    <property type="match status" value="1"/>
</dbReference>
<dbReference type="RefSeq" id="WP_124155096.1">
    <property type="nucleotide sequence ID" value="NZ_CAWOLW010000034.1"/>
</dbReference>
<evidence type="ECO:0000256" key="1">
    <source>
        <dbReference type="ARBA" id="ARBA00010641"/>
    </source>
</evidence>
<gene>
    <name evidence="7" type="ORF">D5R40_20320</name>
</gene>
<dbReference type="PANTHER" id="PTHR43133:SF8">
    <property type="entry name" value="RNA POLYMERASE SIGMA FACTOR HI_1459-RELATED"/>
    <property type="match status" value="1"/>
</dbReference>
<protein>
    <submittedName>
        <fullName evidence="7">RNA polymerase sigma factor</fullName>
    </submittedName>
</protein>
<evidence type="ECO:0000259" key="6">
    <source>
        <dbReference type="Pfam" id="PF08281"/>
    </source>
</evidence>
<sequence>MVSNSLKVVSATTLGLNCTEKTEQEFWQQWLKHEDYLYYCCVKWMGGNRTNAEDALSRAMLKAWEKKQKNAAKIYNSKAWLTKLTYNLCVDIHREHIRGANRVENIEDYASAEEQEVVLVEERPNYFIEAEEKRIVIRRAIDNLPTRMRETFILHFYQQLPHQDIAQKQNISYDNVCKRISQARNILRKELREYFIGGPVR</sequence>
<feature type="domain" description="RNA polymerase sigma factor 70 region 4 type 2" evidence="6">
    <location>
        <begin position="136"/>
        <end position="185"/>
    </location>
</feature>
<evidence type="ECO:0000256" key="4">
    <source>
        <dbReference type="ARBA" id="ARBA00023125"/>
    </source>
</evidence>
<dbReference type="PANTHER" id="PTHR43133">
    <property type="entry name" value="RNA POLYMERASE ECF-TYPE SIGMA FACTO"/>
    <property type="match status" value="1"/>
</dbReference>
<comment type="similarity">
    <text evidence="1">Belongs to the sigma-70 factor family. ECF subfamily.</text>
</comment>
<dbReference type="Proteomes" id="UP000269154">
    <property type="component" value="Unassembled WGS sequence"/>
</dbReference>
<dbReference type="EMBL" id="RCBY01000129">
    <property type="protein sequence ID" value="RQH34822.1"/>
    <property type="molecule type" value="Genomic_DNA"/>
</dbReference>
<dbReference type="Gene3D" id="1.10.10.10">
    <property type="entry name" value="Winged helix-like DNA-binding domain superfamily/Winged helix DNA-binding domain"/>
    <property type="match status" value="1"/>
</dbReference>